<dbReference type="PANTHER" id="PTHR42981">
    <property type="entry name" value="PYRUVATE DEHYDROGENASE [UBIQUINONE]"/>
    <property type="match status" value="1"/>
</dbReference>
<dbReference type="InterPro" id="IPR029035">
    <property type="entry name" value="DHS-like_NAD/FAD-binding_dom"/>
</dbReference>
<dbReference type="Gene3D" id="3.40.50.1220">
    <property type="entry name" value="TPP-binding domain"/>
    <property type="match status" value="1"/>
</dbReference>
<evidence type="ECO:0000256" key="2">
    <source>
        <dbReference type="ARBA" id="ARBA00023052"/>
    </source>
</evidence>
<keyword evidence="7" id="KW-0670">Pyruvate</keyword>
<feature type="domain" description="Thiamine pyrophosphate enzyme central" evidence="4">
    <location>
        <begin position="195"/>
        <end position="325"/>
    </location>
</feature>
<dbReference type="InterPro" id="IPR000399">
    <property type="entry name" value="TPP-bd_CS"/>
</dbReference>
<gene>
    <name evidence="7" type="ORF">FM119_12065</name>
</gene>
<dbReference type="Pfam" id="PF02776">
    <property type="entry name" value="TPP_enzyme_N"/>
    <property type="match status" value="1"/>
</dbReference>
<proteinExistence type="inferred from homology"/>
<dbReference type="OrthoDB" id="4959782at2"/>
<dbReference type="GO" id="GO:0003824">
    <property type="term" value="F:catalytic activity"/>
    <property type="evidence" value="ECO:0007669"/>
    <property type="project" value="InterPro"/>
</dbReference>
<protein>
    <submittedName>
        <fullName evidence="7">Pyruvate oxidase [ubiquinone, cytochrome]</fullName>
    </submittedName>
</protein>
<dbReference type="Pfam" id="PF02775">
    <property type="entry name" value="TPP_enzyme_C"/>
    <property type="match status" value="1"/>
</dbReference>
<evidence type="ECO:0000259" key="5">
    <source>
        <dbReference type="Pfam" id="PF02775"/>
    </source>
</evidence>
<dbReference type="PROSITE" id="PS00187">
    <property type="entry name" value="TPP_ENZYMES"/>
    <property type="match status" value="1"/>
</dbReference>
<dbReference type="SUPFAM" id="SSF52467">
    <property type="entry name" value="DHS-like NAD/FAD-binding domain"/>
    <property type="match status" value="1"/>
</dbReference>
<sequence length="585" mass="61298">MAHTVAEQIVEQLIDAGVHRIYGIVGDSLNPIVDAVRRSGGSAKGGIDWIHVRNEEAAAWAAGAESQLTGKLAVCAGSCGPGNLHLINGLYDAHRSRARVLAIASHIPTVQIGAHYFQETHPDRLFVECSSYRELVSSPAQAPRVFAEAIRQASSAPGVAVVTLPGDLAGEESVGTPVPFRPAATSVLHPSPQDVRALADAINAADTVAIFAGAGVEGAHDEVVALAEAVNAPIGHSLRGKDFIQHDNPYDVGMTGLLGYGAAHAGIHDAELLILLGTDFPYQQFLPSDGKTRIAQVDVDAAAISRRAAVDVPVHGDVAETLRQLAPLVSRKSDRRFLDRTLKKHEKIMTGTVGAYASNVASLVPIHPEYVASVLDRVAPEDTVFTTDTGMTNVWAARYLHTSPRRRALGSYLHGSMANALPQAIGAQLADPERPVVSMSGDGGLGMLLGELLTVKALELPLTVLVFNNSTLGMVKAEMLVDGLPDFGVDVPEVDYAALAASLGFQARRVTAAGDVEAALSEAIAHRGPSLVDVVTDPRALSLPPEITGAQIGGFALAMSKVVLNGGVGEAVAMARSNLRNIPRP</sequence>
<evidence type="ECO:0000256" key="3">
    <source>
        <dbReference type="RuleBase" id="RU362132"/>
    </source>
</evidence>
<dbReference type="GO" id="GO:0000287">
    <property type="term" value="F:magnesium ion binding"/>
    <property type="evidence" value="ECO:0007669"/>
    <property type="project" value="InterPro"/>
</dbReference>
<dbReference type="RefSeq" id="WP_087138414.1">
    <property type="nucleotide sequence ID" value="NZ_FUKR01000071.1"/>
</dbReference>
<dbReference type="InterPro" id="IPR012001">
    <property type="entry name" value="Thiamin_PyroP_enz_TPP-bd_dom"/>
</dbReference>
<dbReference type="Gene3D" id="3.40.50.970">
    <property type="match status" value="2"/>
</dbReference>
<evidence type="ECO:0000313" key="7">
    <source>
        <dbReference type="EMBL" id="SJN40597.1"/>
    </source>
</evidence>
<dbReference type="GO" id="GO:0030976">
    <property type="term" value="F:thiamine pyrophosphate binding"/>
    <property type="evidence" value="ECO:0007669"/>
    <property type="project" value="InterPro"/>
</dbReference>
<dbReference type="InterPro" id="IPR012000">
    <property type="entry name" value="Thiamin_PyroP_enz_cen_dom"/>
</dbReference>
<dbReference type="Proteomes" id="UP000196778">
    <property type="component" value="Unassembled WGS sequence"/>
</dbReference>
<evidence type="ECO:0000256" key="1">
    <source>
        <dbReference type="ARBA" id="ARBA00007812"/>
    </source>
</evidence>
<name>A0A1R4K8F8_9MICO</name>
<dbReference type="InterPro" id="IPR047211">
    <property type="entry name" value="POXB-like"/>
</dbReference>
<dbReference type="InterPro" id="IPR029061">
    <property type="entry name" value="THDP-binding"/>
</dbReference>
<dbReference type="CDD" id="cd02014">
    <property type="entry name" value="TPP_POX"/>
    <property type="match status" value="1"/>
</dbReference>
<keyword evidence="2 3" id="KW-0786">Thiamine pyrophosphate</keyword>
<dbReference type="InterPro" id="IPR011766">
    <property type="entry name" value="TPP_enzyme_TPP-bd"/>
</dbReference>
<dbReference type="SUPFAM" id="SSF52518">
    <property type="entry name" value="Thiamin diphosphate-binding fold (THDP-binding)"/>
    <property type="match status" value="2"/>
</dbReference>
<dbReference type="InterPro" id="IPR047210">
    <property type="entry name" value="TPP_PYR_POXB-like"/>
</dbReference>
<evidence type="ECO:0000259" key="4">
    <source>
        <dbReference type="Pfam" id="PF00205"/>
    </source>
</evidence>
<keyword evidence="7" id="KW-0830">Ubiquinone</keyword>
<feature type="domain" description="Thiamine pyrophosphate enzyme N-terminal TPP-binding" evidence="6">
    <location>
        <begin position="4"/>
        <end position="120"/>
    </location>
</feature>
<dbReference type="AlphaFoldDB" id="A0A1R4K8F8"/>
<evidence type="ECO:0000259" key="6">
    <source>
        <dbReference type="Pfam" id="PF02776"/>
    </source>
</evidence>
<keyword evidence="8" id="KW-1185">Reference proteome</keyword>
<reference evidence="8" key="1">
    <citation type="submission" date="2017-02" db="EMBL/GenBank/DDBJ databases">
        <authorList>
            <person name="Dridi B."/>
        </authorList>
    </citation>
    <scope>NUCLEOTIDE SEQUENCE [LARGE SCALE GENOMIC DNA]</scope>
    <source>
        <strain evidence="8">EB411</strain>
    </source>
</reference>
<comment type="similarity">
    <text evidence="1 3">Belongs to the TPP enzyme family.</text>
</comment>
<evidence type="ECO:0000313" key="8">
    <source>
        <dbReference type="Proteomes" id="UP000196778"/>
    </source>
</evidence>
<dbReference type="PANTHER" id="PTHR42981:SF2">
    <property type="entry name" value="PYRUVATE DEHYDROGENASE [UBIQUINONE]"/>
    <property type="match status" value="1"/>
</dbReference>
<dbReference type="InterPro" id="IPR047212">
    <property type="entry name" value="TPP_POXB-like"/>
</dbReference>
<dbReference type="CDD" id="cd07039">
    <property type="entry name" value="TPP_PYR_POX"/>
    <property type="match status" value="1"/>
</dbReference>
<feature type="domain" description="Thiamine pyrophosphate enzyme TPP-binding" evidence="5">
    <location>
        <begin position="388"/>
        <end position="534"/>
    </location>
</feature>
<dbReference type="EMBL" id="FUKR01000071">
    <property type="protein sequence ID" value="SJN40597.1"/>
    <property type="molecule type" value="Genomic_DNA"/>
</dbReference>
<organism evidence="7 8">
    <name type="scientific">Mycetocola reblochoni REB411</name>
    <dbReference type="NCBI Taxonomy" id="1255698"/>
    <lineage>
        <taxon>Bacteria</taxon>
        <taxon>Bacillati</taxon>
        <taxon>Actinomycetota</taxon>
        <taxon>Actinomycetes</taxon>
        <taxon>Micrococcales</taxon>
        <taxon>Microbacteriaceae</taxon>
        <taxon>Mycetocola</taxon>
    </lineage>
</organism>
<accession>A0A1R4K8F8</accession>
<dbReference type="NCBIfam" id="NF005114">
    <property type="entry name" value="PRK06546.1"/>
    <property type="match status" value="1"/>
</dbReference>
<dbReference type="Pfam" id="PF00205">
    <property type="entry name" value="TPP_enzyme_M"/>
    <property type="match status" value="1"/>
</dbReference>